<gene>
    <name evidence="2" type="ORF">GpartN1_g4719.t1</name>
</gene>
<accession>A0A9C7PXW0</accession>
<evidence type="ECO:0000313" key="2">
    <source>
        <dbReference type="EMBL" id="GJQ12928.1"/>
    </source>
</evidence>
<proteinExistence type="predicted"/>
<feature type="transmembrane region" description="Helical" evidence="1">
    <location>
        <begin position="512"/>
        <end position="536"/>
    </location>
</feature>
<keyword evidence="1" id="KW-0812">Transmembrane</keyword>
<reference evidence="2" key="1">
    <citation type="journal article" date="2022" name="Proc. Natl. Acad. Sci. U.S.A.">
        <title>Life cycle and functional genomics of the unicellular red alga Galdieria for elucidating algal and plant evolution and industrial use.</title>
        <authorList>
            <person name="Hirooka S."/>
            <person name="Itabashi T."/>
            <person name="Ichinose T.M."/>
            <person name="Onuma R."/>
            <person name="Fujiwara T."/>
            <person name="Yamashita S."/>
            <person name="Jong L.W."/>
            <person name="Tomita R."/>
            <person name="Iwane A.H."/>
            <person name="Miyagishima S.Y."/>
        </authorList>
    </citation>
    <scope>NUCLEOTIDE SEQUENCE</scope>
    <source>
        <strain evidence="2">NBRC 102759</strain>
    </source>
</reference>
<evidence type="ECO:0000256" key="1">
    <source>
        <dbReference type="SAM" id="Phobius"/>
    </source>
</evidence>
<organism evidence="2 3">
    <name type="scientific">Galdieria partita</name>
    <dbReference type="NCBI Taxonomy" id="83374"/>
    <lineage>
        <taxon>Eukaryota</taxon>
        <taxon>Rhodophyta</taxon>
        <taxon>Bangiophyceae</taxon>
        <taxon>Galdieriales</taxon>
        <taxon>Galdieriaceae</taxon>
        <taxon>Galdieria</taxon>
    </lineage>
</organism>
<dbReference type="AlphaFoldDB" id="A0A9C7PXW0"/>
<name>A0A9C7PXW0_9RHOD</name>
<protein>
    <submittedName>
        <fullName evidence="2">Uncharacterized protein</fullName>
    </submittedName>
</protein>
<keyword evidence="1" id="KW-1133">Transmembrane helix</keyword>
<keyword evidence="1" id="KW-0472">Membrane</keyword>
<dbReference type="EMBL" id="BQMJ01000038">
    <property type="protein sequence ID" value="GJQ12928.1"/>
    <property type="molecule type" value="Genomic_DNA"/>
</dbReference>
<sequence>MRNRTYLVGFNIFGHSSCRCSSNRLHSHKYKDCILTPRFCVYLERRKFTGFPWVDSLKPKDLSRHFGEKIWLKYEPRNVPNLQRAYHKVIQVVQILKRSVRTEGALVHSSHSTGELFSTEDIKLFLEQLKVNFKLFLLKLWSVENHWREQLRKSITISTWKFFFPPPFSNVRSLFEQKNLIGQSKASRRITSRNKKKHFHSEYPTLPGSTCLKSQREHIIDNSVSSTMITHSKRFPITYFTKLALKPVWFERIHDSIHRHLLSNFVTNSLATLWTEPTFKVHSLLYWQMESFLEQDSLRHRIHFRWKYYPKSLRKNRVVKGTHLSISRWNKIALTFSIVVLRSATDTLWFILRPVVIEGYHILYNSMKRAVDLLFTERNVQIQSTLNKGGLQTAVAKKFRNRTHLENSMKEIILSNFTTFWKLERALSRVSRKTILWGVIEEGSLAKNTNGIWRQSHVDRSEFFRTTNNNYEKGDHSLLGLVPVRILELTGVGFMLFLLGSFPVLSTSLVDIFTFLFQLVAIYLFGTFTFASWRIISESAYFGRLHEAIQGYVSILLRNPLITMTNGNEVVDIVAWQVNDKDELETYSLCKYVEEFWEEGICRAEVILRRIPVVLKSSVVMGWQLLSLFEREEDEKGH</sequence>
<reference evidence="2" key="2">
    <citation type="submission" date="2022-01" db="EMBL/GenBank/DDBJ databases">
        <authorList>
            <person name="Hirooka S."/>
            <person name="Miyagishima S.Y."/>
        </authorList>
    </citation>
    <scope>NUCLEOTIDE SEQUENCE</scope>
    <source>
        <strain evidence="2">NBRC 102759</strain>
    </source>
</reference>
<keyword evidence="3" id="KW-1185">Reference proteome</keyword>
<comment type="caution">
    <text evidence="2">The sequence shown here is derived from an EMBL/GenBank/DDBJ whole genome shotgun (WGS) entry which is preliminary data.</text>
</comment>
<dbReference type="OrthoDB" id="9321at2759"/>
<evidence type="ECO:0000313" key="3">
    <source>
        <dbReference type="Proteomes" id="UP001061958"/>
    </source>
</evidence>
<feature type="transmembrane region" description="Helical" evidence="1">
    <location>
        <begin position="486"/>
        <end position="506"/>
    </location>
</feature>
<dbReference type="Proteomes" id="UP001061958">
    <property type="component" value="Unassembled WGS sequence"/>
</dbReference>